<dbReference type="InterPro" id="IPR010323">
    <property type="entry name" value="DUF924"/>
</dbReference>
<name>A0A316GAW3_9RHOB</name>
<dbReference type="RefSeq" id="WP_109758898.1">
    <property type="nucleotide sequence ID" value="NZ_CP034588.1"/>
</dbReference>
<gene>
    <name evidence="1" type="ORF">C8D95_103395</name>
</gene>
<sequence>MTDHRAEEVLDLWFPDNGHWLDREAHARFWDERMQGGMDAVICERFAGLTEAAARGQLDHWAETPRGRLALLIALDQFPRSLWRDTPGAFAQDIKACRLALEGVANGAFDGLAPWEQTFFVISISHCEGPDHLERMRMLGILTDRVASRLKEPLLEMAERFRSQTARVTGIIERFGRHPHRNAVLGRLSTPEEEAYIATGDFPHVRKVAGEAAEV</sequence>
<accession>A0A316GAW3</accession>
<dbReference type="SUPFAM" id="SSF48452">
    <property type="entry name" value="TPR-like"/>
    <property type="match status" value="1"/>
</dbReference>
<evidence type="ECO:0000313" key="2">
    <source>
        <dbReference type="Proteomes" id="UP000245390"/>
    </source>
</evidence>
<dbReference type="Gene3D" id="1.20.58.320">
    <property type="entry name" value="TPR-like"/>
    <property type="match status" value="1"/>
</dbReference>
<dbReference type="KEGG" id="salo:EF888_10180"/>
<proteinExistence type="predicted"/>
<dbReference type="OrthoDB" id="7593450at2"/>
<protein>
    <submittedName>
        <fullName evidence="1">Uncharacterized protein (DUF924 family)</fullName>
    </submittedName>
</protein>
<dbReference type="Proteomes" id="UP000245390">
    <property type="component" value="Unassembled WGS sequence"/>
</dbReference>
<reference evidence="1 2" key="1">
    <citation type="submission" date="2018-05" db="EMBL/GenBank/DDBJ databases">
        <title>Genomic Encyclopedia of Type Strains, Phase IV (KMG-IV): sequencing the most valuable type-strain genomes for metagenomic binning, comparative biology and taxonomic classification.</title>
        <authorList>
            <person name="Goeker M."/>
        </authorList>
    </citation>
    <scope>NUCLEOTIDE SEQUENCE [LARGE SCALE GENOMIC DNA]</scope>
    <source>
        <strain evidence="1 2">DSM 103371</strain>
    </source>
</reference>
<dbReference type="Pfam" id="PF06041">
    <property type="entry name" value="DUF924"/>
    <property type="match status" value="1"/>
</dbReference>
<keyword evidence="2" id="KW-1185">Reference proteome</keyword>
<dbReference type="AlphaFoldDB" id="A0A316GAW3"/>
<dbReference type="EMBL" id="QGGV01000003">
    <property type="protein sequence ID" value="PWK57156.1"/>
    <property type="molecule type" value="Genomic_DNA"/>
</dbReference>
<organism evidence="1 2">
    <name type="scientific">Silicimonas algicola</name>
    <dbReference type="NCBI Taxonomy" id="1826607"/>
    <lineage>
        <taxon>Bacteria</taxon>
        <taxon>Pseudomonadati</taxon>
        <taxon>Pseudomonadota</taxon>
        <taxon>Alphaproteobacteria</taxon>
        <taxon>Rhodobacterales</taxon>
        <taxon>Paracoccaceae</taxon>
    </lineage>
</organism>
<dbReference type="InterPro" id="IPR011990">
    <property type="entry name" value="TPR-like_helical_dom_sf"/>
</dbReference>
<evidence type="ECO:0000313" key="1">
    <source>
        <dbReference type="EMBL" id="PWK57156.1"/>
    </source>
</evidence>
<comment type="caution">
    <text evidence="1">The sequence shown here is derived from an EMBL/GenBank/DDBJ whole genome shotgun (WGS) entry which is preliminary data.</text>
</comment>
<dbReference type="Gene3D" id="1.25.40.10">
    <property type="entry name" value="Tetratricopeptide repeat domain"/>
    <property type="match status" value="1"/>
</dbReference>